<evidence type="ECO:0000256" key="6">
    <source>
        <dbReference type="ARBA" id="ARBA00022857"/>
    </source>
</evidence>
<dbReference type="PROSITE" id="PS01291">
    <property type="entry name" value="ART"/>
    <property type="match status" value="1"/>
</dbReference>
<keyword evidence="5 10" id="KW-0732">Signal</keyword>
<dbReference type="Gene3D" id="3.90.176.10">
    <property type="entry name" value="Toxin ADP-ribosyltransferase, Chain A, domain 1"/>
    <property type="match status" value="1"/>
</dbReference>
<proteinExistence type="inferred from homology"/>
<evidence type="ECO:0000256" key="9">
    <source>
        <dbReference type="ARBA" id="ARBA00047597"/>
    </source>
</evidence>
<dbReference type="InParanoid" id="A0A1S3A0U0"/>
<dbReference type="CTD" id="417"/>
<dbReference type="InterPro" id="IPR050999">
    <property type="entry name" value="ADP-ribosyltransferase_ARG"/>
</dbReference>
<name>A0A1S3A0U0_ERIEU</name>
<dbReference type="Proteomes" id="UP001652624">
    <property type="component" value="Chromosome 17"/>
</dbReference>
<dbReference type="PROSITE" id="PS51996">
    <property type="entry name" value="TR_MART"/>
    <property type="match status" value="1"/>
</dbReference>
<dbReference type="GO" id="GO:0003950">
    <property type="term" value="F:NAD+ poly-ADP-ribosyltransferase activity"/>
    <property type="evidence" value="ECO:0007669"/>
    <property type="project" value="TreeGrafter"/>
</dbReference>
<keyword evidence="6 10" id="KW-0521">NADP</keyword>
<dbReference type="FunFam" id="3.90.176.10:FF:000001">
    <property type="entry name" value="NAD(P)(+)--arginine ADP-ribosyltransferase"/>
    <property type="match status" value="1"/>
</dbReference>
<dbReference type="GO" id="GO:0106274">
    <property type="term" value="F:NAD+-protein-arginine ADP-ribosyltransferase activity"/>
    <property type="evidence" value="ECO:0007669"/>
    <property type="project" value="UniProtKB-EC"/>
</dbReference>
<keyword evidence="4" id="KW-0548">Nucleotidyltransferase</keyword>
<dbReference type="RefSeq" id="XP_007527600.1">
    <property type="nucleotide sequence ID" value="XM_007527538.3"/>
</dbReference>
<dbReference type="PRINTS" id="PR00970">
    <property type="entry name" value="RIBTRNSFRASE"/>
</dbReference>
<evidence type="ECO:0000256" key="2">
    <source>
        <dbReference type="ARBA" id="ARBA00022676"/>
    </source>
</evidence>
<evidence type="ECO:0000313" key="11">
    <source>
        <dbReference type="Proteomes" id="UP001652624"/>
    </source>
</evidence>
<keyword evidence="3 10" id="KW-0808">Transferase</keyword>
<accession>A0A1S3A0U0</accession>
<keyword evidence="7 10" id="KW-0520">NAD</keyword>
<comment type="similarity">
    <text evidence="1 10">Belongs to the Arg-specific ADP-ribosyltransferase family.</text>
</comment>
<keyword evidence="2 10" id="KW-0328">Glycosyltransferase</keyword>
<evidence type="ECO:0000313" key="12">
    <source>
        <dbReference type="RefSeq" id="XP_007527600.1"/>
    </source>
</evidence>
<evidence type="ECO:0000256" key="4">
    <source>
        <dbReference type="ARBA" id="ARBA00022695"/>
    </source>
</evidence>
<dbReference type="FunCoup" id="A0A1S3A0U0">
    <property type="interactions" value="39"/>
</dbReference>
<dbReference type="SUPFAM" id="SSF56399">
    <property type="entry name" value="ADP-ribosylation"/>
    <property type="match status" value="1"/>
</dbReference>
<dbReference type="EC" id="2.4.2.31" evidence="10"/>
<dbReference type="AlphaFoldDB" id="A0A1S3A0U0"/>
<evidence type="ECO:0000256" key="8">
    <source>
        <dbReference type="ARBA" id="ARBA00023157"/>
    </source>
</evidence>
<reference evidence="12" key="1">
    <citation type="submission" date="2025-08" db="UniProtKB">
        <authorList>
            <consortium name="RefSeq"/>
        </authorList>
    </citation>
    <scope>IDENTIFICATION</scope>
</reference>
<evidence type="ECO:0000256" key="3">
    <source>
        <dbReference type="ARBA" id="ARBA00022679"/>
    </source>
</evidence>
<dbReference type="GO" id="GO:0016779">
    <property type="term" value="F:nucleotidyltransferase activity"/>
    <property type="evidence" value="ECO:0007669"/>
    <property type="project" value="UniProtKB-KW"/>
</dbReference>
<dbReference type="InterPro" id="IPR000768">
    <property type="entry name" value="ART"/>
</dbReference>
<evidence type="ECO:0000256" key="1">
    <source>
        <dbReference type="ARBA" id="ARBA00009558"/>
    </source>
</evidence>
<dbReference type="PANTHER" id="PTHR10339:SF19">
    <property type="entry name" value="GPI-LINKED NAD(P)(+)--ARGININE ADP-RIBOSYLTRANSFERASE 1"/>
    <property type="match status" value="1"/>
</dbReference>
<gene>
    <name evidence="12" type="primary">ART1</name>
</gene>
<feature type="chain" id="PRO_5010007248" description="NAD(P)(+)--arginine ADP-ribosyltransferase" evidence="10">
    <location>
        <begin position="23"/>
        <end position="386"/>
    </location>
</feature>
<dbReference type="PANTHER" id="PTHR10339">
    <property type="entry name" value="ADP-RIBOSYLTRANSFERASE"/>
    <property type="match status" value="1"/>
</dbReference>
<dbReference type="eggNOG" id="ENOG502QUE9">
    <property type="taxonomic scope" value="Eukaryota"/>
</dbReference>
<organism evidence="11 12">
    <name type="scientific">Erinaceus europaeus</name>
    <name type="common">Western European hedgehog</name>
    <dbReference type="NCBI Taxonomy" id="9365"/>
    <lineage>
        <taxon>Eukaryota</taxon>
        <taxon>Metazoa</taxon>
        <taxon>Chordata</taxon>
        <taxon>Craniata</taxon>
        <taxon>Vertebrata</taxon>
        <taxon>Euteleostomi</taxon>
        <taxon>Mammalia</taxon>
        <taxon>Eutheria</taxon>
        <taxon>Laurasiatheria</taxon>
        <taxon>Eulipotyphla</taxon>
        <taxon>Erinaceidae</taxon>
        <taxon>Erinaceinae</taxon>
        <taxon>Erinaceus</taxon>
    </lineage>
</organism>
<sequence length="386" mass="42432">MQTPGLMPLLLVSMGLVKAVQAQHLAVTRRDLFSQETPLDMAPASFDDQYAGCSAAMTAALAELNRTEFQTNQVYADGWAMASGQWRERRAWGPEWGLSPPRPPPAPPGFREEHGVALLAYTANTPLHREFNAAVRQAGRSRAHYLQHFRFKALHFLLTDALRLLRGAPAAGCRQVFRGVHGLRFRPAGPGATVRLGGFASASLQNVAAQQFGQDTFFGIWTCLGAPIGGYSFFPGEEEVLIPPFETFQVVNASRPPHGPARIYLRALGTRSTYNCEYIRDKECRSGRCHLDNSATGQGSLSLVWSLLLLLWFLEWAPFQEVQTPDLPHGRAHLPSVPHTRTLATASDPSALGLCQLHIAELWSLLRWLPGFAGGDRGDHSVLSFS</sequence>
<feature type="signal peptide" evidence="10">
    <location>
        <begin position="1"/>
        <end position="22"/>
    </location>
</feature>
<dbReference type="OrthoDB" id="423533at2759"/>
<dbReference type="Pfam" id="PF01129">
    <property type="entry name" value="ART"/>
    <property type="match status" value="1"/>
</dbReference>
<keyword evidence="8" id="KW-1015">Disulfide bond</keyword>
<evidence type="ECO:0000256" key="7">
    <source>
        <dbReference type="ARBA" id="ARBA00023027"/>
    </source>
</evidence>
<protein>
    <recommendedName>
        <fullName evidence="10">NAD(P)(+)--arginine ADP-ribosyltransferase</fullName>
        <ecNumber evidence="10">2.4.2.31</ecNumber>
    </recommendedName>
    <alternativeName>
        <fullName evidence="10">Mono(ADP-ribosyl)transferase</fullName>
    </alternativeName>
</protein>
<comment type="catalytic activity">
    <reaction evidence="9 10">
        <text>L-arginyl-[protein] + NAD(+) = N(omega)-(ADP-D-ribosyl)-L-arginyl-[protein] + nicotinamide + H(+)</text>
        <dbReference type="Rhea" id="RHEA:19149"/>
        <dbReference type="Rhea" id="RHEA-COMP:10532"/>
        <dbReference type="Rhea" id="RHEA-COMP:15087"/>
        <dbReference type="ChEBI" id="CHEBI:15378"/>
        <dbReference type="ChEBI" id="CHEBI:17154"/>
        <dbReference type="ChEBI" id="CHEBI:29965"/>
        <dbReference type="ChEBI" id="CHEBI:57540"/>
        <dbReference type="ChEBI" id="CHEBI:142554"/>
        <dbReference type="EC" id="2.4.2.31"/>
    </reaction>
</comment>
<evidence type="ECO:0000256" key="5">
    <source>
        <dbReference type="ARBA" id="ARBA00022729"/>
    </source>
</evidence>
<evidence type="ECO:0000256" key="10">
    <source>
        <dbReference type="RuleBase" id="RU361228"/>
    </source>
</evidence>
<dbReference type="GeneID" id="103117480"/>
<keyword evidence="11" id="KW-1185">Reference proteome</keyword>